<dbReference type="Proteomes" id="UP000192796">
    <property type="component" value="Unassembled WGS sequence"/>
</dbReference>
<accession>A0A1V9G2G1</accession>
<comment type="caution">
    <text evidence="1">The sequence shown here is derived from an EMBL/GenBank/DDBJ whole genome shotgun (WGS) entry which is preliminary data.</text>
</comment>
<name>A0A1V9G2G1_9BACT</name>
<reference evidence="1 2" key="1">
    <citation type="submission" date="2016-03" db="EMBL/GenBank/DDBJ databases">
        <title>Niastella vici sp. nov., isolated from farmland soil.</title>
        <authorList>
            <person name="Chen L."/>
            <person name="Wang D."/>
            <person name="Yang S."/>
            <person name="Wang G."/>
        </authorList>
    </citation>
    <scope>NUCLEOTIDE SEQUENCE [LARGE SCALE GENOMIC DNA]</scope>
    <source>
        <strain evidence="1 2">DJ57</strain>
    </source>
</reference>
<protein>
    <submittedName>
        <fullName evidence="1">Uncharacterized protein</fullName>
    </submittedName>
</protein>
<sequence length="202" mass="22577">MKKLLTITTLFFPVLLFAQQKKQHFILEHLYVKVSPGLLGVGKQTENLLLESGFKPAIFGAVGVKMRYAAVGFSTGYFKLKEAGAISPTGVDLTITDFKRKVFPVLTAQWHQAHFTEQYTIGSQGSHNYNITGNDMHSIAAGVAFRTLKTFNILFTVGFSRLNSKTFLITHSPYTSTGATTYSYYNFKDHLDMVVLSANFVW</sequence>
<dbReference type="AlphaFoldDB" id="A0A1V9G2G1"/>
<organism evidence="1 2">
    <name type="scientific">Niastella vici</name>
    <dbReference type="NCBI Taxonomy" id="1703345"/>
    <lineage>
        <taxon>Bacteria</taxon>
        <taxon>Pseudomonadati</taxon>
        <taxon>Bacteroidota</taxon>
        <taxon>Chitinophagia</taxon>
        <taxon>Chitinophagales</taxon>
        <taxon>Chitinophagaceae</taxon>
        <taxon>Niastella</taxon>
    </lineage>
</organism>
<keyword evidence="2" id="KW-1185">Reference proteome</keyword>
<evidence type="ECO:0000313" key="1">
    <source>
        <dbReference type="EMBL" id="OQP64835.1"/>
    </source>
</evidence>
<dbReference type="OrthoDB" id="10002256at2"/>
<evidence type="ECO:0000313" key="2">
    <source>
        <dbReference type="Proteomes" id="UP000192796"/>
    </source>
</evidence>
<proteinExistence type="predicted"/>
<dbReference type="EMBL" id="LVYD01000041">
    <property type="protein sequence ID" value="OQP64835.1"/>
    <property type="molecule type" value="Genomic_DNA"/>
</dbReference>
<dbReference type="RefSeq" id="WP_081146656.1">
    <property type="nucleotide sequence ID" value="NZ_LVYD01000041.1"/>
</dbReference>
<gene>
    <name evidence="1" type="ORF">A3860_18950</name>
</gene>